<feature type="region of interest" description="Disordered" evidence="1">
    <location>
        <begin position="195"/>
        <end position="219"/>
    </location>
</feature>
<keyword evidence="3" id="KW-1185">Reference proteome</keyword>
<sequence>MAALPSTQHLLLDFDQDTLRWPPLIRHPRLYDVDDAESLAALPPFCNPQVEEHEEFPPLPPLRRNSKVQDDNDFPYLPALRHNPRVTDESVDVSEENEGSLLPPLTRKPRVDNNKLPAPPPLAQNPNSKISVPHGTFSTSTSRVYTPLNIPSVEGSLSLTLTIPAQPNFGKKPFVKISRKRMRFLTPLGVFSPPTASTARSAKAPTAIPPNSRPPPASDYFSYSAPHRRTVVAQPKEWASFPHPVEHIRHTLDMDFFGEPPQDQPPLHFNPSQVRLQNIHEDVLLSVKKDADYPNILDLSL</sequence>
<evidence type="ECO:0000313" key="3">
    <source>
        <dbReference type="Proteomes" id="UP000807306"/>
    </source>
</evidence>
<accession>A0A9P6JN63</accession>
<feature type="compositionally biased region" description="Acidic residues" evidence="1">
    <location>
        <begin position="89"/>
        <end position="98"/>
    </location>
</feature>
<evidence type="ECO:0000313" key="2">
    <source>
        <dbReference type="EMBL" id="KAF9527057.1"/>
    </source>
</evidence>
<dbReference type="AlphaFoldDB" id="A0A9P6JN63"/>
<protein>
    <submittedName>
        <fullName evidence="2">Uncharacterized protein</fullName>
    </submittedName>
</protein>
<name>A0A9P6JN63_9AGAR</name>
<proteinExistence type="predicted"/>
<reference evidence="2" key="1">
    <citation type="submission" date="2020-11" db="EMBL/GenBank/DDBJ databases">
        <authorList>
            <consortium name="DOE Joint Genome Institute"/>
            <person name="Ahrendt S."/>
            <person name="Riley R."/>
            <person name="Andreopoulos W."/>
            <person name="Labutti K."/>
            <person name="Pangilinan J."/>
            <person name="Ruiz-Duenas F.J."/>
            <person name="Barrasa J.M."/>
            <person name="Sanchez-Garcia M."/>
            <person name="Camarero S."/>
            <person name="Miyauchi S."/>
            <person name="Serrano A."/>
            <person name="Linde D."/>
            <person name="Babiker R."/>
            <person name="Drula E."/>
            <person name="Ayuso-Fernandez I."/>
            <person name="Pacheco R."/>
            <person name="Padilla G."/>
            <person name="Ferreira P."/>
            <person name="Barriuso J."/>
            <person name="Kellner H."/>
            <person name="Castanera R."/>
            <person name="Alfaro M."/>
            <person name="Ramirez L."/>
            <person name="Pisabarro A.G."/>
            <person name="Kuo A."/>
            <person name="Tritt A."/>
            <person name="Lipzen A."/>
            <person name="He G."/>
            <person name="Yan M."/>
            <person name="Ng V."/>
            <person name="Cullen D."/>
            <person name="Martin F."/>
            <person name="Rosso M.-N."/>
            <person name="Henrissat B."/>
            <person name="Hibbett D."/>
            <person name="Martinez A.T."/>
            <person name="Grigoriev I.V."/>
        </authorList>
    </citation>
    <scope>NUCLEOTIDE SEQUENCE</scope>
    <source>
        <strain evidence="2">CBS 506.95</strain>
    </source>
</reference>
<dbReference type="Proteomes" id="UP000807306">
    <property type="component" value="Unassembled WGS sequence"/>
</dbReference>
<dbReference type="EMBL" id="MU157864">
    <property type="protein sequence ID" value="KAF9527057.1"/>
    <property type="molecule type" value="Genomic_DNA"/>
</dbReference>
<gene>
    <name evidence="2" type="ORF">CPB83DRAFT_836827</name>
</gene>
<comment type="caution">
    <text evidence="2">The sequence shown here is derived from an EMBL/GenBank/DDBJ whole genome shotgun (WGS) entry which is preliminary data.</text>
</comment>
<feature type="region of interest" description="Disordered" evidence="1">
    <location>
        <begin position="76"/>
        <end position="132"/>
    </location>
</feature>
<organism evidence="2 3">
    <name type="scientific">Crepidotus variabilis</name>
    <dbReference type="NCBI Taxonomy" id="179855"/>
    <lineage>
        <taxon>Eukaryota</taxon>
        <taxon>Fungi</taxon>
        <taxon>Dikarya</taxon>
        <taxon>Basidiomycota</taxon>
        <taxon>Agaricomycotina</taxon>
        <taxon>Agaricomycetes</taxon>
        <taxon>Agaricomycetidae</taxon>
        <taxon>Agaricales</taxon>
        <taxon>Agaricineae</taxon>
        <taxon>Crepidotaceae</taxon>
        <taxon>Crepidotus</taxon>
    </lineage>
</organism>
<feature type="compositionally biased region" description="Pro residues" evidence="1">
    <location>
        <begin position="207"/>
        <end position="217"/>
    </location>
</feature>
<evidence type="ECO:0000256" key="1">
    <source>
        <dbReference type="SAM" id="MobiDB-lite"/>
    </source>
</evidence>